<proteinExistence type="predicted"/>
<evidence type="ECO:0000256" key="1">
    <source>
        <dbReference type="SAM" id="MobiDB-lite"/>
    </source>
</evidence>
<keyword evidence="2" id="KW-0695">RNA-directed DNA polymerase</keyword>
<dbReference type="Gene3D" id="4.10.60.10">
    <property type="entry name" value="Zinc finger, CCHC-type"/>
    <property type="match status" value="1"/>
</dbReference>
<dbReference type="GO" id="GO:0008270">
    <property type="term" value="F:zinc ion binding"/>
    <property type="evidence" value="ECO:0007669"/>
    <property type="project" value="InterPro"/>
</dbReference>
<keyword evidence="2" id="KW-0808">Transferase</keyword>
<reference evidence="2 3" key="1">
    <citation type="journal article" date="2021" name="Elife">
        <title>Chloroplast acquisition without the gene transfer in kleptoplastic sea slugs, Plakobranchus ocellatus.</title>
        <authorList>
            <person name="Maeda T."/>
            <person name="Takahashi S."/>
            <person name="Yoshida T."/>
            <person name="Shimamura S."/>
            <person name="Takaki Y."/>
            <person name="Nagai Y."/>
            <person name="Toyoda A."/>
            <person name="Suzuki Y."/>
            <person name="Arimoto A."/>
            <person name="Ishii H."/>
            <person name="Satoh N."/>
            <person name="Nishiyama T."/>
            <person name="Hasebe M."/>
            <person name="Maruyama T."/>
            <person name="Minagawa J."/>
            <person name="Obokata J."/>
            <person name="Shigenobu S."/>
        </authorList>
    </citation>
    <scope>NUCLEOTIDE SEQUENCE [LARGE SCALE GENOMIC DNA]</scope>
</reference>
<keyword evidence="2" id="KW-0548">Nucleotidyltransferase</keyword>
<dbReference type="InterPro" id="IPR036875">
    <property type="entry name" value="Znf_CCHC_sf"/>
</dbReference>
<evidence type="ECO:0000313" key="2">
    <source>
        <dbReference type="EMBL" id="GFO46964.1"/>
    </source>
</evidence>
<dbReference type="Proteomes" id="UP000735302">
    <property type="component" value="Unassembled WGS sequence"/>
</dbReference>
<dbReference type="AlphaFoldDB" id="A0AAV4DSJ8"/>
<dbReference type="GO" id="GO:0003676">
    <property type="term" value="F:nucleic acid binding"/>
    <property type="evidence" value="ECO:0007669"/>
    <property type="project" value="InterPro"/>
</dbReference>
<keyword evidence="3" id="KW-1185">Reference proteome</keyword>
<evidence type="ECO:0000313" key="3">
    <source>
        <dbReference type="Proteomes" id="UP000735302"/>
    </source>
</evidence>
<sequence length="299" mass="32463">MCPLVGLRGGRGALELNHKTTLMNQKKKPSDPSPQPDVAKKPCTEAAHGAASVASKRKAEDLPTLMSVSPFAGWSPFKKFMVISSRGSAKVAERSPFKIHRELKSILGDKTIEVTKLGSGDLMFELKSNDQAKKLGAIATFLGIPVTVSPHKSLNSSKGVIRSRDLRYCSEEELSGGYLTLDVSPYVPLPMRCYRCQRYGHGKDRCKKPAAICVRCGKGGHVEETAEETMQPAARPVRSSWKNKPFFATKLRMAMDAEDTITSIWGDSSTPSSPRASAFPFASLPLYPRGPCDGGGEAY</sequence>
<organism evidence="2 3">
    <name type="scientific">Plakobranchus ocellatus</name>
    <dbReference type="NCBI Taxonomy" id="259542"/>
    <lineage>
        <taxon>Eukaryota</taxon>
        <taxon>Metazoa</taxon>
        <taxon>Spiralia</taxon>
        <taxon>Lophotrochozoa</taxon>
        <taxon>Mollusca</taxon>
        <taxon>Gastropoda</taxon>
        <taxon>Heterobranchia</taxon>
        <taxon>Euthyneura</taxon>
        <taxon>Panpulmonata</taxon>
        <taxon>Sacoglossa</taxon>
        <taxon>Placobranchoidea</taxon>
        <taxon>Plakobranchidae</taxon>
        <taxon>Plakobranchus</taxon>
    </lineage>
</organism>
<feature type="region of interest" description="Disordered" evidence="1">
    <location>
        <begin position="22"/>
        <end position="55"/>
    </location>
</feature>
<dbReference type="GO" id="GO:0003964">
    <property type="term" value="F:RNA-directed DNA polymerase activity"/>
    <property type="evidence" value="ECO:0007669"/>
    <property type="project" value="UniProtKB-KW"/>
</dbReference>
<accession>A0AAV4DSJ8</accession>
<gene>
    <name evidence="2" type="ORF">PoB_007346900</name>
</gene>
<comment type="caution">
    <text evidence="2">The sequence shown here is derived from an EMBL/GenBank/DDBJ whole genome shotgun (WGS) entry which is preliminary data.</text>
</comment>
<name>A0AAV4DSJ8_9GAST</name>
<protein>
    <submittedName>
        <fullName evidence="2">RNA-directed DNA polymerase from mobile element jockey</fullName>
    </submittedName>
</protein>
<dbReference type="EMBL" id="BLXT01008249">
    <property type="protein sequence ID" value="GFO46964.1"/>
    <property type="molecule type" value="Genomic_DNA"/>
</dbReference>
<dbReference type="SUPFAM" id="SSF57756">
    <property type="entry name" value="Retrovirus zinc finger-like domains"/>
    <property type="match status" value="1"/>
</dbReference>